<proteinExistence type="predicted"/>
<dbReference type="AlphaFoldDB" id="W4GZ20"/>
<dbReference type="InterPro" id="IPR036397">
    <property type="entry name" value="RNaseH_sf"/>
</dbReference>
<dbReference type="RefSeq" id="XP_009825855.1">
    <property type="nucleotide sequence ID" value="XM_009827553.1"/>
</dbReference>
<dbReference type="Gene3D" id="3.30.420.10">
    <property type="entry name" value="Ribonuclease H-like superfamily/Ribonuclease H"/>
    <property type="match status" value="1"/>
</dbReference>
<gene>
    <name evidence="1" type="ORF">H257_03450</name>
</gene>
<dbReference type="GO" id="GO:0003676">
    <property type="term" value="F:nucleic acid binding"/>
    <property type="evidence" value="ECO:0007669"/>
    <property type="project" value="InterPro"/>
</dbReference>
<reference evidence="1" key="1">
    <citation type="submission" date="2013-12" db="EMBL/GenBank/DDBJ databases">
        <title>The Genome Sequence of Aphanomyces astaci APO3.</title>
        <authorList>
            <consortium name="The Broad Institute Genomics Platform"/>
            <person name="Russ C."/>
            <person name="Tyler B."/>
            <person name="van West P."/>
            <person name="Dieguez-Uribeondo J."/>
            <person name="Young S.K."/>
            <person name="Zeng Q."/>
            <person name="Gargeya S."/>
            <person name="Fitzgerald M."/>
            <person name="Abouelleil A."/>
            <person name="Alvarado L."/>
            <person name="Chapman S.B."/>
            <person name="Gainer-Dewar J."/>
            <person name="Goldberg J."/>
            <person name="Griggs A."/>
            <person name="Gujja S."/>
            <person name="Hansen M."/>
            <person name="Howarth C."/>
            <person name="Imamovic A."/>
            <person name="Ireland A."/>
            <person name="Larimer J."/>
            <person name="McCowan C."/>
            <person name="Murphy C."/>
            <person name="Pearson M."/>
            <person name="Poon T.W."/>
            <person name="Priest M."/>
            <person name="Roberts A."/>
            <person name="Saif S."/>
            <person name="Shea T."/>
            <person name="Sykes S."/>
            <person name="Wortman J."/>
            <person name="Nusbaum C."/>
            <person name="Birren B."/>
        </authorList>
    </citation>
    <scope>NUCLEOTIDE SEQUENCE [LARGE SCALE GENOMIC DNA]</scope>
    <source>
        <strain evidence="1">APO3</strain>
    </source>
</reference>
<organism evidence="1">
    <name type="scientific">Aphanomyces astaci</name>
    <name type="common">Crayfish plague agent</name>
    <dbReference type="NCBI Taxonomy" id="112090"/>
    <lineage>
        <taxon>Eukaryota</taxon>
        <taxon>Sar</taxon>
        <taxon>Stramenopiles</taxon>
        <taxon>Oomycota</taxon>
        <taxon>Saprolegniomycetes</taxon>
        <taxon>Saprolegniales</taxon>
        <taxon>Verrucalvaceae</taxon>
        <taxon>Aphanomyces</taxon>
    </lineage>
</organism>
<evidence type="ECO:0008006" key="2">
    <source>
        <dbReference type="Google" id="ProtNLM"/>
    </source>
</evidence>
<sequence>MERVRTGRELTESMKMVVVKQLQHSLNKGKLAHGVISTAASHFKLYCSTVARIWKTFLLGDIENKNVIKIVREIPQSQRSTMRNISEATGLSTARFSRSLKAGTLEHCSSRLKPLLTEANQLERIVFCGSHVRREAPDIMLAETIDQIGDLQECPFQEMWDIIHLNEKHLDGKIGMWPIEEQVPAMRNSRNRAAGTMVTTLVNVNTLVYQDFVLNKVVPAIKAKFPSANKQVVLQHDNAKPHRSINSAVFQGVSTDGWTFVVRCQPLNSPYLNVLDLGFFASIQAQQYKSFSIFVDDVIRATMGAFDPLCSNKLEDVYLTLQVVMRLVLHHLGGNQFRLPHLKKEAMRRAGTLMAIVTCPLALLYQADLHLQHHGIPVRQIQE</sequence>
<protein>
    <recommendedName>
        <fullName evidence="2">Tc1-like transposase DDE domain-containing protein</fullName>
    </recommendedName>
</protein>
<dbReference type="OrthoDB" id="74624at2759"/>
<accession>W4GZ20</accession>
<name>W4GZ20_APHAT</name>
<dbReference type="EMBL" id="KI913119">
    <property type="protein sequence ID" value="ETV84163.1"/>
    <property type="molecule type" value="Genomic_DNA"/>
</dbReference>
<dbReference type="PANTHER" id="PTHR47169">
    <property type="entry name" value="OS01G0541250 PROTEIN"/>
    <property type="match status" value="1"/>
</dbReference>
<dbReference type="GeneID" id="20805446"/>
<dbReference type="VEuPathDB" id="FungiDB:H257_03450"/>
<evidence type="ECO:0000313" key="1">
    <source>
        <dbReference type="EMBL" id="ETV84163.1"/>
    </source>
</evidence>